<keyword evidence="2" id="KW-1185">Reference proteome</keyword>
<reference evidence="1" key="1">
    <citation type="submission" date="2022-06" db="EMBL/GenBank/DDBJ databases">
        <title>Phylogenomic reconstructions and comparative analyses of Kickxellomycotina fungi.</title>
        <authorList>
            <person name="Reynolds N.K."/>
            <person name="Stajich J.E."/>
            <person name="Barry K."/>
            <person name="Grigoriev I.V."/>
            <person name="Crous P."/>
            <person name="Smith M.E."/>
        </authorList>
    </citation>
    <scope>NUCLEOTIDE SEQUENCE</scope>
    <source>
        <strain evidence="1">RSA 2271</strain>
    </source>
</reference>
<evidence type="ECO:0000313" key="1">
    <source>
        <dbReference type="EMBL" id="KAJ1673898.1"/>
    </source>
</evidence>
<accession>A0ACC1HFL9</accession>
<comment type="caution">
    <text evidence="1">The sequence shown here is derived from an EMBL/GenBank/DDBJ whole genome shotgun (WGS) entry which is preliminary data.</text>
</comment>
<proteinExistence type="predicted"/>
<dbReference type="EMBL" id="JAMZIH010006459">
    <property type="protein sequence ID" value="KAJ1673898.1"/>
    <property type="molecule type" value="Genomic_DNA"/>
</dbReference>
<sequence length="546" mass="58248">MCISVIPGLLEETLHMSGDNNGHLSGLSAMSKTVTCLSIGYISDKLGMRRVPLLVTSTGYFVMAYFFWRSGAFWHLMVGRIAQGISSGTTWTVVPGMVADVFTGKQLGARLAIAYTGSQLAHIIGPFFGGVALDKFGKEGVAAFIALLALADVLFRIFILPDSLRLKYELGLSEDPDELDGGNQAADPMRPREWAEAGARPAALATTLPSSPPLSPSVPSGGGHGPRSSRRSSWIGVQSPIDLPPELLAMQVTAADAGSLPLQALQGSAAHQHHHHPLAHDDIEMVELGEGPAALQRRPPVAADSAEVAAAEEGGASMTGGQEMSSQLGVWQLMCIWPIQAYNFGTVSIVLIGTLLEIALPLELSKRYGLTATGIGAVFIALGVPSMLCATPVGWMVNHPKVLAYLRPFDRWGVVSLSILLNIICLFLLGLTDTSLQVVIVLVLISALHPLVTVPVMTGLANYLAEINCSSFAQVYALNQVSHSLVAILFPPIISWLYHKFSFASTTGIAATVLFALAFIVCAHPLYLIFKHGRAVFQREKLPTTE</sequence>
<gene>
    <name evidence="1" type="ORF">EV182_004351</name>
</gene>
<name>A0ACC1HFL9_9FUNG</name>
<evidence type="ECO:0000313" key="2">
    <source>
        <dbReference type="Proteomes" id="UP001145114"/>
    </source>
</evidence>
<organism evidence="1 2">
    <name type="scientific">Spiromyces aspiralis</name>
    <dbReference type="NCBI Taxonomy" id="68401"/>
    <lineage>
        <taxon>Eukaryota</taxon>
        <taxon>Fungi</taxon>
        <taxon>Fungi incertae sedis</taxon>
        <taxon>Zoopagomycota</taxon>
        <taxon>Kickxellomycotina</taxon>
        <taxon>Kickxellomycetes</taxon>
        <taxon>Kickxellales</taxon>
        <taxon>Kickxellaceae</taxon>
        <taxon>Spiromyces</taxon>
    </lineage>
</organism>
<dbReference type="Proteomes" id="UP001145114">
    <property type="component" value="Unassembled WGS sequence"/>
</dbReference>
<protein>
    <submittedName>
        <fullName evidence="1">Uncharacterized protein</fullName>
    </submittedName>
</protein>